<dbReference type="CDD" id="cd13143">
    <property type="entry name" value="MATE_MepA_like"/>
    <property type="match status" value="1"/>
</dbReference>
<feature type="transmembrane region" description="Helical" evidence="10">
    <location>
        <begin position="322"/>
        <end position="346"/>
    </location>
</feature>
<dbReference type="PANTHER" id="PTHR43823">
    <property type="entry name" value="SPORULATION PROTEIN YKVU"/>
    <property type="match status" value="1"/>
</dbReference>
<comment type="subcellular location">
    <subcellularLocation>
        <location evidence="1">Cell membrane</location>
        <topology evidence="1">Multi-pass membrane protein</topology>
    </subcellularLocation>
</comment>
<dbReference type="OrthoDB" id="9811110at2"/>
<dbReference type="InterPro" id="IPR051327">
    <property type="entry name" value="MATE_MepA_subfamily"/>
</dbReference>
<evidence type="ECO:0000256" key="4">
    <source>
        <dbReference type="ARBA" id="ARBA00022448"/>
    </source>
</evidence>
<gene>
    <name evidence="11" type="ORF">CNY62_03685</name>
</gene>
<evidence type="ECO:0000256" key="6">
    <source>
        <dbReference type="ARBA" id="ARBA00022692"/>
    </source>
</evidence>
<dbReference type="Pfam" id="PF01554">
    <property type="entry name" value="MatE"/>
    <property type="match status" value="2"/>
</dbReference>
<sequence length="446" mass="48802">MNKLDAMKDKNPLLVFAKYAIPSMFGMMLMAINVVMDGVFVGHALGATALAAVNIVIPVYSFYVAMSLWIGVGATTRYSQAMGEGDRKKAQTIFTQAVFLIVSISIIVSSTLGLLGDNLLSWLGANAEITPMASEYLHIFLLFGFVLTLENMLSLFVRNDGSPMLAMIALIVTAVVNIGLNYYFLIVLKWGIMSAALGLIISAAVGILVLLTHFVHKSNNLKFNFKFKGNWYLKSFFYIGFPSFLAEMGISVFTIAYNIAIVSAAGTMGAAAFSIVNYTHSIALLLFLGLSSATQPLISYYQGAKMYKEQKAIVKYGITSSVIIGLVIIVIGQVFTTQIISLFGSFTPELIALGTESIRIFFFAYLFMGTNFVLITFMQTSGHVNFAIFITAIREFVLVIIFLLVLTPLLGTVGVWLAVPIAEFIICILLSVYFIVIKRKDKLTAL</sequence>
<accession>A0A1D2LN53</accession>
<dbReference type="GO" id="GO:0042910">
    <property type="term" value="F:xenobiotic transmembrane transporter activity"/>
    <property type="evidence" value="ECO:0007669"/>
    <property type="project" value="InterPro"/>
</dbReference>
<dbReference type="InterPro" id="IPR002528">
    <property type="entry name" value="MATE_fam"/>
</dbReference>
<evidence type="ECO:0000256" key="2">
    <source>
        <dbReference type="ARBA" id="ARBA00008417"/>
    </source>
</evidence>
<organism evidence="11 12">
    <name type="scientific">Brochothrix thermosphacta</name>
    <name type="common">Microbacterium thermosphactum</name>
    <dbReference type="NCBI Taxonomy" id="2756"/>
    <lineage>
        <taxon>Bacteria</taxon>
        <taxon>Bacillati</taxon>
        <taxon>Bacillota</taxon>
        <taxon>Bacilli</taxon>
        <taxon>Bacillales</taxon>
        <taxon>Listeriaceae</taxon>
        <taxon>Brochothrix</taxon>
    </lineage>
</organism>
<feature type="transmembrane region" description="Helical" evidence="10">
    <location>
        <begin position="164"/>
        <end position="184"/>
    </location>
</feature>
<feature type="transmembrane region" description="Helical" evidence="10">
    <location>
        <begin position="281"/>
        <end position="301"/>
    </location>
</feature>
<feature type="transmembrane region" description="Helical" evidence="10">
    <location>
        <begin position="190"/>
        <end position="215"/>
    </location>
</feature>
<dbReference type="EMBL" id="CP023483">
    <property type="protein sequence ID" value="ATF25569.1"/>
    <property type="molecule type" value="Genomic_DNA"/>
</dbReference>
<feature type="transmembrane region" description="Helical" evidence="10">
    <location>
        <begin position="384"/>
        <end position="407"/>
    </location>
</feature>
<evidence type="ECO:0000313" key="11">
    <source>
        <dbReference type="EMBL" id="ATF25569.1"/>
    </source>
</evidence>
<feature type="transmembrane region" description="Helical" evidence="10">
    <location>
        <begin position="44"/>
        <end position="72"/>
    </location>
</feature>
<evidence type="ECO:0000256" key="9">
    <source>
        <dbReference type="ARBA" id="ARBA00023251"/>
    </source>
</evidence>
<evidence type="ECO:0000256" key="10">
    <source>
        <dbReference type="SAM" id="Phobius"/>
    </source>
</evidence>
<reference evidence="11 12" key="1">
    <citation type="submission" date="2017-09" db="EMBL/GenBank/DDBJ databases">
        <title>Complete Genome Sequences of Two Strains of the Meat Spoilage Bacterium Brochothrix thermosphacta Isolated from Ground Chicken.</title>
        <authorList>
            <person name="Paoli G.C."/>
            <person name="Wijey C."/>
            <person name="Chen C.-Y."/>
            <person name="Nguyen L."/>
            <person name="Yan X."/>
            <person name="Irwin P.L."/>
        </authorList>
    </citation>
    <scope>NUCLEOTIDE SEQUENCE [LARGE SCALE GENOMIC DNA]</scope>
    <source>
        <strain evidence="11 12">BI</strain>
    </source>
</reference>
<dbReference type="KEGG" id="bths:CNY62_03685"/>
<dbReference type="RefSeq" id="WP_069126368.1">
    <property type="nucleotide sequence ID" value="NZ_CP023483.1"/>
</dbReference>
<feature type="transmembrane region" description="Helical" evidence="10">
    <location>
        <begin position="358"/>
        <end position="377"/>
    </location>
</feature>
<dbReference type="GO" id="GO:0046677">
    <property type="term" value="P:response to antibiotic"/>
    <property type="evidence" value="ECO:0007669"/>
    <property type="project" value="UniProtKB-KW"/>
</dbReference>
<protein>
    <recommendedName>
        <fullName evidence="3">Multidrug export protein MepA</fullName>
    </recommendedName>
</protein>
<feature type="transmembrane region" description="Helical" evidence="10">
    <location>
        <begin position="93"/>
        <end position="116"/>
    </location>
</feature>
<keyword evidence="5" id="KW-1003">Cell membrane</keyword>
<keyword evidence="6 10" id="KW-0812">Transmembrane</keyword>
<evidence type="ECO:0000256" key="8">
    <source>
        <dbReference type="ARBA" id="ARBA00023136"/>
    </source>
</evidence>
<keyword evidence="4" id="KW-0813">Transport</keyword>
<name>A0A1D2LN53_BROTH</name>
<evidence type="ECO:0000313" key="12">
    <source>
        <dbReference type="Proteomes" id="UP000243591"/>
    </source>
</evidence>
<keyword evidence="8 10" id="KW-0472">Membrane</keyword>
<evidence type="ECO:0000256" key="7">
    <source>
        <dbReference type="ARBA" id="ARBA00022989"/>
    </source>
</evidence>
<dbReference type="AlphaFoldDB" id="A0A1D2LN53"/>
<evidence type="ECO:0000256" key="5">
    <source>
        <dbReference type="ARBA" id="ARBA00022475"/>
    </source>
</evidence>
<dbReference type="Proteomes" id="UP000243591">
    <property type="component" value="Chromosome"/>
</dbReference>
<feature type="transmembrane region" description="Helical" evidence="10">
    <location>
        <begin position="136"/>
        <end position="157"/>
    </location>
</feature>
<dbReference type="PANTHER" id="PTHR43823:SF4">
    <property type="entry name" value="SPORULATION PROTEIN YKVU"/>
    <property type="match status" value="1"/>
</dbReference>
<evidence type="ECO:0000256" key="1">
    <source>
        <dbReference type="ARBA" id="ARBA00004651"/>
    </source>
</evidence>
<keyword evidence="9" id="KW-0046">Antibiotic resistance</keyword>
<keyword evidence="7 10" id="KW-1133">Transmembrane helix</keyword>
<proteinExistence type="inferred from homology"/>
<keyword evidence="12" id="KW-1185">Reference proteome</keyword>
<dbReference type="GO" id="GO:0015297">
    <property type="term" value="F:antiporter activity"/>
    <property type="evidence" value="ECO:0007669"/>
    <property type="project" value="InterPro"/>
</dbReference>
<dbReference type="GO" id="GO:0005886">
    <property type="term" value="C:plasma membrane"/>
    <property type="evidence" value="ECO:0007669"/>
    <property type="project" value="UniProtKB-SubCell"/>
</dbReference>
<dbReference type="NCBIfam" id="TIGR00797">
    <property type="entry name" value="matE"/>
    <property type="match status" value="1"/>
</dbReference>
<feature type="transmembrane region" description="Helical" evidence="10">
    <location>
        <begin position="413"/>
        <end position="436"/>
    </location>
</feature>
<dbReference type="InterPro" id="IPR048279">
    <property type="entry name" value="MdtK-like"/>
</dbReference>
<evidence type="ECO:0000256" key="3">
    <source>
        <dbReference type="ARBA" id="ARBA00022106"/>
    </source>
</evidence>
<comment type="similarity">
    <text evidence="2">Belongs to the multi antimicrobial extrusion (MATE) (TC 2.A.66.1) family. MepA subfamily.</text>
</comment>
<dbReference type="STRING" id="2756.BFR44_00225"/>
<dbReference type="InterPro" id="IPR045070">
    <property type="entry name" value="MATE_MepA-like"/>
</dbReference>
<dbReference type="PIRSF" id="PIRSF006603">
    <property type="entry name" value="DinF"/>
    <property type="match status" value="1"/>
</dbReference>
<feature type="transmembrane region" description="Helical" evidence="10">
    <location>
        <begin position="12"/>
        <end position="32"/>
    </location>
</feature>
<feature type="transmembrane region" description="Helical" evidence="10">
    <location>
        <begin position="236"/>
        <end position="261"/>
    </location>
</feature>